<feature type="transmembrane region" description="Helical" evidence="13">
    <location>
        <begin position="548"/>
        <end position="566"/>
    </location>
</feature>
<keyword evidence="13" id="KW-0472">Membrane</keyword>
<dbReference type="STRING" id="3775.A0A1Q3DDB7"/>
<keyword evidence="4" id="KW-0509">mRNA transport</keyword>
<evidence type="ECO:0000256" key="7">
    <source>
        <dbReference type="ARBA" id="ARBA00023132"/>
    </source>
</evidence>
<keyword evidence="13" id="KW-0812">Transmembrane</keyword>
<dbReference type="AlphaFoldDB" id="A0A1Q3DDB7"/>
<feature type="non-terminal residue" evidence="14">
    <location>
        <position position="640"/>
    </location>
</feature>
<keyword evidence="5" id="KW-0653">Protein transport</keyword>
<keyword evidence="3" id="KW-0813">Transport</keyword>
<evidence type="ECO:0000256" key="6">
    <source>
        <dbReference type="ARBA" id="ARBA00023010"/>
    </source>
</evidence>
<evidence type="ECO:0000256" key="2">
    <source>
        <dbReference type="ARBA" id="ARBA00011056"/>
    </source>
</evidence>
<dbReference type="InParanoid" id="A0A1Q3DDB7"/>
<dbReference type="PANTHER" id="PTHR12960">
    <property type="entry name" value="GLE-1-RELATED"/>
    <property type="match status" value="1"/>
</dbReference>
<evidence type="ECO:0000256" key="3">
    <source>
        <dbReference type="ARBA" id="ARBA00022448"/>
    </source>
</evidence>
<proteinExistence type="inferred from homology"/>
<evidence type="ECO:0000256" key="1">
    <source>
        <dbReference type="ARBA" id="ARBA00004567"/>
    </source>
</evidence>
<comment type="subcellular location">
    <subcellularLocation>
        <location evidence="1">Nucleus</location>
        <location evidence="1">Nuclear pore complex</location>
    </subcellularLocation>
</comment>
<evidence type="ECO:0000313" key="14">
    <source>
        <dbReference type="EMBL" id="GAV90462.1"/>
    </source>
</evidence>
<evidence type="ECO:0000256" key="10">
    <source>
        <dbReference type="ARBA" id="ARBA00029983"/>
    </source>
</evidence>
<dbReference type="GO" id="GO:0005737">
    <property type="term" value="C:cytoplasm"/>
    <property type="evidence" value="ECO:0007669"/>
    <property type="project" value="TreeGrafter"/>
</dbReference>
<dbReference type="InterPro" id="IPR038506">
    <property type="entry name" value="GLE1-like_sf"/>
</dbReference>
<dbReference type="GO" id="GO:0000822">
    <property type="term" value="F:inositol hexakisphosphate binding"/>
    <property type="evidence" value="ECO:0007669"/>
    <property type="project" value="TreeGrafter"/>
</dbReference>
<keyword evidence="8" id="KW-0539">Nucleus</keyword>
<dbReference type="GO" id="GO:0016973">
    <property type="term" value="P:poly(A)+ mRNA export from nucleus"/>
    <property type="evidence" value="ECO:0007669"/>
    <property type="project" value="InterPro"/>
</dbReference>
<protein>
    <recommendedName>
        <fullName evidence="9">mRNA export factor GLE1</fullName>
    </recommendedName>
    <alternativeName>
        <fullName evidence="10">Nucleoporin GLE1</fullName>
    </alternativeName>
</protein>
<evidence type="ECO:0000256" key="11">
    <source>
        <dbReference type="SAM" id="Coils"/>
    </source>
</evidence>
<keyword evidence="11" id="KW-0175">Coiled coil</keyword>
<dbReference type="PANTHER" id="PTHR12960:SF0">
    <property type="entry name" value="MRNA EXPORT FACTOR GLE1"/>
    <property type="match status" value="1"/>
</dbReference>
<name>A0A1Q3DDB7_CEPFO</name>
<keyword evidence="13" id="KW-1133">Transmembrane helix</keyword>
<dbReference type="EMBL" id="BDDD01006282">
    <property type="protein sequence ID" value="GAV90462.1"/>
    <property type="molecule type" value="Genomic_DNA"/>
</dbReference>
<dbReference type="InterPro" id="IPR012476">
    <property type="entry name" value="GLE1"/>
</dbReference>
<dbReference type="GO" id="GO:0044614">
    <property type="term" value="C:nuclear pore cytoplasmic filaments"/>
    <property type="evidence" value="ECO:0007669"/>
    <property type="project" value="TreeGrafter"/>
</dbReference>
<feature type="region of interest" description="Disordered" evidence="12">
    <location>
        <begin position="216"/>
        <end position="241"/>
    </location>
</feature>
<evidence type="ECO:0000256" key="13">
    <source>
        <dbReference type="SAM" id="Phobius"/>
    </source>
</evidence>
<dbReference type="GO" id="GO:0015031">
    <property type="term" value="P:protein transport"/>
    <property type="evidence" value="ECO:0007669"/>
    <property type="project" value="UniProtKB-KW"/>
</dbReference>
<keyword evidence="7" id="KW-0906">Nuclear pore complex</keyword>
<evidence type="ECO:0000256" key="8">
    <source>
        <dbReference type="ARBA" id="ARBA00023242"/>
    </source>
</evidence>
<comment type="similarity">
    <text evidence="2">Belongs to the GLE1 family.</text>
</comment>
<keyword evidence="6" id="KW-0811">Translocation</keyword>
<dbReference type="Pfam" id="PF07817">
    <property type="entry name" value="GLE1"/>
    <property type="match status" value="1"/>
</dbReference>
<evidence type="ECO:0000256" key="12">
    <source>
        <dbReference type="SAM" id="MobiDB-lite"/>
    </source>
</evidence>
<keyword evidence="15" id="KW-1185">Reference proteome</keyword>
<dbReference type="Proteomes" id="UP000187406">
    <property type="component" value="Unassembled WGS sequence"/>
</dbReference>
<accession>A0A1Q3DDB7</accession>
<evidence type="ECO:0000256" key="4">
    <source>
        <dbReference type="ARBA" id="ARBA00022816"/>
    </source>
</evidence>
<dbReference type="OrthoDB" id="420884at2759"/>
<dbReference type="GO" id="GO:0005543">
    <property type="term" value="F:phospholipid binding"/>
    <property type="evidence" value="ECO:0007669"/>
    <property type="project" value="TreeGrafter"/>
</dbReference>
<evidence type="ECO:0000256" key="5">
    <source>
        <dbReference type="ARBA" id="ARBA00022927"/>
    </source>
</evidence>
<evidence type="ECO:0000313" key="15">
    <source>
        <dbReference type="Proteomes" id="UP000187406"/>
    </source>
</evidence>
<feature type="region of interest" description="Disordered" evidence="12">
    <location>
        <begin position="273"/>
        <end position="322"/>
    </location>
</feature>
<gene>
    <name evidence="14" type="ORF">CFOL_v3_33871</name>
</gene>
<organism evidence="14 15">
    <name type="scientific">Cephalotus follicularis</name>
    <name type="common">Albany pitcher plant</name>
    <dbReference type="NCBI Taxonomy" id="3775"/>
    <lineage>
        <taxon>Eukaryota</taxon>
        <taxon>Viridiplantae</taxon>
        <taxon>Streptophyta</taxon>
        <taxon>Embryophyta</taxon>
        <taxon>Tracheophyta</taxon>
        <taxon>Spermatophyta</taxon>
        <taxon>Magnoliopsida</taxon>
        <taxon>eudicotyledons</taxon>
        <taxon>Gunneridae</taxon>
        <taxon>Pentapetalae</taxon>
        <taxon>rosids</taxon>
        <taxon>fabids</taxon>
        <taxon>Oxalidales</taxon>
        <taxon>Cephalotaceae</taxon>
        <taxon>Cephalotus</taxon>
    </lineage>
</organism>
<sequence length="640" mass="73360">MGPVKLEVHCPKNMIGITIDPEPDWDFNSLIAELDSLQNQIATKSRRFYNERRVDSRRRGFVMRLLDDDFDDIEENEEEEEEVVVYDRRLVEAKRFNCDQLYLSDSDESYNDSALKVEPYLMDGNGLVEGALIQMTHEHQLIVKEEIRNQISALETDLISESEKSSSALLRVQKYREARRDSEKKLDTQYQRKIAEALDNHLTAIQRDHEFRSQIEERRIRSDAAHEESKRKERALEEEKIRQEKARAEAEAKIRAEEANRVSLEAERKAAKELAEREAAESSNKNASRVTQEEAGGHPRHANSGILNAQAKGSGSDGRKDSLSAGNILRAAESAIKLEQGRLQKLKEIDEENQSLRLTSVQDFSSYERHISRLVRQIRGVKENVRTKAAELIKIFNNPLCPQSVSTATFVKKVVSHCESPDNAAFAGYVIVLVTSQVPHVMDLLLAEFHKACIYTVPKHMAYIESAFQSKTAYHKTLGFRQDDGKIESVKDYLTRLESYIKQFIDADSSDQEHLFSQTEIEGIENIHGLKEGWAWLARFLNTLPVNIYTAVALKAFLQMAGFALFRKYKSQFKKMLNFISENFLQALRERENSVLNPVITEIRSYIEDGKYLEEPAGRSLQDVLLSSVMVPELEYQESY</sequence>
<dbReference type="FunCoup" id="A0A1Q3DDB7">
    <property type="interactions" value="1552"/>
</dbReference>
<comment type="caution">
    <text evidence="14">The sequence shown here is derived from an EMBL/GenBank/DDBJ whole genome shotgun (WGS) entry which is preliminary data.</text>
</comment>
<feature type="coiled-coil region" evidence="11">
    <location>
        <begin position="27"/>
        <end position="83"/>
    </location>
</feature>
<dbReference type="Gene3D" id="1.25.40.510">
    <property type="entry name" value="GLE1-like"/>
    <property type="match status" value="1"/>
</dbReference>
<evidence type="ECO:0000256" key="9">
    <source>
        <dbReference type="ARBA" id="ARBA00026227"/>
    </source>
</evidence>
<reference evidence="15" key="1">
    <citation type="submission" date="2016-04" db="EMBL/GenBank/DDBJ databases">
        <title>Cephalotus genome sequencing.</title>
        <authorList>
            <person name="Fukushima K."/>
            <person name="Hasebe M."/>
            <person name="Fang X."/>
        </authorList>
    </citation>
    <scope>NUCLEOTIDE SEQUENCE [LARGE SCALE GENOMIC DNA]</scope>
    <source>
        <strain evidence="15">cv. St1</strain>
    </source>
</reference>
<dbReference type="GO" id="GO:0031369">
    <property type="term" value="F:translation initiation factor binding"/>
    <property type="evidence" value="ECO:0007669"/>
    <property type="project" value="TreeGrafter"/>
</dbReference>